<evidence type="ECO:0000256" key="1">
    <source>
        <dbReference type="SAM" id="SignalP"/>
    </source>
</evidence>
<reference evidence="2 3" key="1">
    <citation type="submission" date="2019-07" db="EMBL/GenBank/DDBJ databases">
        <title>Whole genome shotgun sequence of Halomonas pacifica NBRC 102220.</title>
        <authorList>
            <person name="Hosoyama A."/>
            <person name="Uohara A."/>
            <person name="Ohji S."/>
            <person name="Ichikawa N."/>
        </authorList>
    </citation>
    <scope>NUCLEOTIDE SEQUENCE [LARGE SCALE GENOMIC DNA]</scope>
    <source>
        <strain evidence="2 3">NBRC 102220</strain>
    </source>
</reference>
<organism evidence="2 3">
    <name type="scientific">Bisbaumannia pacifica</name>
    <dbReference type="NCBI Taxonomy" id="77098"/>
    <lineage>
        <taxon>Bacteria</taxon>
        <taxon>Pseudomonadati</taxon>
        <taxon>Pseudomonadota</taxon>
        <taxon>Gammaproteobacteria</taxon>
        <taxon>Oceanospirillales</taxon>
        <taxon>Halomonadaceae</taxon>
        <taxon>Bisbaumannia</taxon>
    </lineage>
</organism>
<name>A0A510X9U2_9GAMM</name>
<dbReference type="Pfam" id="PF09619">
    <property type="entry name" value="YscW"/>
    <property type="match status" value="1"/>
</dbReference>
<protein>
    <recommendedName>
        <fullName evidence="4">Lipoprotein</fullName>
    </recommendedName>
</protein>
<proteinExistence type="predicted"/>
<dbReference type="EMBL" id="BJUK01000021">
    <property type="protein sequence ID" value="GEK47781.1"/>
    <property type="molecule type" value="Genomic_DNA"/>
</dbReference>
<evidence type="ECO:0000313" key="2">
    <source>
        <dbReference type="EMBL" id="GEK47781.1"/>
    </source>
</evidence>
<dbReference type="RefSeq" id="WP_146803122.1">
    <property type="nucleotide sequence ID" value="NZ_BJUK01000021.1"/>
</dbReference>
<dbReference type="PROSITE" id="PS51257">
    <property type="entry name" value="PROKAR_LIPOPROTEIN"/>
    <property type="match status" value="1"/>
</dbReference>
<dbReference type="OrthoDB" id="6169270at2"/>
<gene>
    <name evidence="2" type="ORF">HPA02_20640</name>
</gene>
<evidence type="ECO:0000313" key="3">
    <source>
        <dbReference type="Proteomes" id="UP000321275"/>
    </source>
</evidence>
<feature type="chain" id="PRO_5021757959" description="Lipoprotein" evidence="1">
    <location>
        <begin position="23"/>
        <end position="128"/>
    </location>
</feature>
<dbReference type="InterPro" id="IPR039366">
    <property type="entry name" value="Pilotin"/>
</dbReference>
<sequence>MTLRRKAGLAALLLGTALLAGCAGTPEFRTLEARVVSQTPLTLGPEAELRVSLEREDGGVIAETRQRRLGGAPIPVRLSYDARSLAQGDAALHAEIREAGRLRYRQTEPRPFAPGMGEPVTLTLESLD</sequence>
<accession>A0A510X9U2</accession>
<keyword evidence="1" id="KW-0732">Signal</keyword>
<keyword evidence="3" id="KW-1185">Reference proteome</keyword>
<feature type="signal peptide" evidence="1">
    <location>
        <begin position="1"/>
        <end position="22"/>
    </location>
</feature>
<dbReference type="Proteomes" id="UP000321275">
    <property type="component" value="Unassembled WGS sequence"/>
</dbReference>
<dbReference type="AlphaFoldDB" id="A0A510X9U2"/>
<evidence type="ECO:0008006" key="4">
    <source>
        <dbReference type="Google" id="ProtNLM"/>
    </source>
</evidence>
<comment type="caution">
    <text evidence="2">The sequence shown here is derived from an EMBL/GenBank/DDBJ whole genome shotgun (WGS) entry which is preliminary data.</text>
</comment>